<protein>
    <recommendedName>
        <fullName evidence="4">YD repeat-containing protein</fullName>
    </recommendedName>
</protein>
<gene>
    <name evidence="2" type="ORF">IAC04_01235</name>
</gene>
<feature type="chain" id="PRO_5038470391" description="YD repeat-containing protein" evidence="1">
    <location>
        <begin position="27"/>
        <end position="281"/>
    </location>
</feature>
<evidence type="ECO:0000313" key="2">
    <source>
        <dbReference type="EMBL" id="HIZ85102.1"/>
    </source>
</evidence>
<evidence type="ECO:0000313" key="3">
    <source>
        <dbReference type="Proteomes" id="UP000824115"/>
    </source>
</evidence>
<sequence length="281" mass="31718">MRKYFHLAIFAAALLPVSCTSSWTPAVEPDFLKYELSGPVASMRTVPYTVDSVSGEMSGIDITAENTYVEFDRDGRITLQRYYNSKNEHVADMRHIYDADGHMTGSVRTSALGSVLESSVRRYSGDRLMSERFTGEDDSLKKYEEYRYYAPDSVVMEFSFKEGKPAGQRVMEYDSVGRVISSVTRAGGGVMSDMTFAYDSVGHRILVASNSVFMGELSVSSEYDDMGFCVSSEIDGQRGKMRLRFEHELDSLGNWTVRRTYRDSSPTPVRIELRTLTYYAD</sequence>
<reference evidence="2" key="2">
    <citation type="submission" date="2021-04" db="EMBL/GenBank/DDBJ databases">
        <authorList>
            <person name="Gilroy R."/>
        </authorList>
    </citation>
    <scope>NUCLEOTIDE SEQUENCE</scope>
    <source>
        <strain evidence="2">Gambia16-554</strain>
    </source>
</reference>
<organism evidence="2 3">
    <name type="scientific">Candidatus Coprenecus stercoravium</name>
    <dbReference type="NCBI Taxonomy" id="2840735"/>
    <lineage>
        <taxon>Bacteria</taxon>
        <taxon>Pseudomonadati</taxon>
        <taxon>Bacteroidota</taxon>
        <taxon>Bacteroidia</taxon>
        <taxon>Bacteroidales</taxon>
        <taxon>Rikenellaceae</taxon>
        <taxon>Rikenellaceae incertae sedis</taxon>
        <taxon>Candidatus Coprenecus</taxon>
    </lineage>
</organism>
<proteinExistence type="predicted"/>
<dbReference type="Gene3D" id="2.180.10.10">
    <property type="entry name" value="RHS repeat-associated core"/>
    <property type="match status" value="1"/>
</dbReference>
<dbReference type="Proteomes" id="UP000824115">
    <property type="component" value="Unassembled WGS sequence"/>
</dbReference>
<dbReference type="EMBL" id="DXAW01000028">
    <property type="protein sequence ID" value="HIZ85102.1"/>
    <property type="molecule type" value="Genomic_DNA"/>
</dbReference>
<keyword evidence="1" id="KW-0732">Signal</keyword>
<reference evidence="2" key="1">
    <citation type="journal article" date="2021" name="PeerJ">
        <title>Extensive microbial diversity within the chicken gut microbiome revealed by metagenomics and culture.</title>
        <authorList>
            <person name="Gilroy R."/>
            <person name="Ravi A."/>
            <person name="Getino M."/>
            <person name="Pursley I."/>
            <person name="Horton D.L."/>
            <person name="Alikhan N.F."/>
            <person name="Baker D."/>
            <person name="Gharbi K."/>
            <person name="Hall N."/>
            <person name="Watson M."/>
            <person name="Adriaenssens E.M."/>
            <person name="Foster-Nyarko E."/>
            <person name="Jarju S."/>
            <person name="Secka A."/>
            <person name="Antonio M."/>
            <person name="Oren A."/>
            <person name="Chaudhuri R.R."/>
            <person name="La Ragione R."/>
            <person name="Hildebrand F."/>
            <person name="Pallen M.J."/>
        </authorList>
    </citation>
    <scope>NUCLEOTIDE SEQUENCE</scope>
    <source>
        <strain evidence="2">Gambia16-554</strain>
    </source>
</reference>
<feature type="signal peptide" evidence="1">
    <location>
        <begin position="1"/>
        <end position="26"/>
    </location>
</feature>
<name>A0A9D2KAA8_9BACT</name>
<evidence type="ECO:0008006" key="4">
    <source>
        <dbReference type="Google" id="ProtNLM"/>
    </source>
</evidence>
<accession>A0A9D2KAA8</accession>
<comment type="caution">
    <text evidence="2">The sequence shown here is derived from an EMBL/GenBank/DDBJ whole genome shotgun (WGS) entry which is preliminary data.</text>
</comment>
<dbReference type="AlphaFoldDB" id="A0A9D2KAA8"/>
<evidence type="ECO:0000256" key="1">
    <source>
        <dbReference type="SAM" id="SignalP"/>
    </source>
</evidence>